<accession>A0A081NGD3</accession>
<dbReference type="EMBL" id="JOKH01000003">
    <property type="protein sequence ID" value="KEQ17506.1"/>
    <property type="molecule type" value="Genomic_DNA"/>
</dbReference>
<name>A0A081NGD3_9GAMM</name>
<gene>
    <name evidence="1" type="ORF">GZ78_17250</name>
</gene>
<dbReference type="Proteomes" id="UP000028073">
    <property type="component" value="Unassembled WGS sequence"/>
</dbReference>
<proteinExistence type="predicted"/>
<evidence type="ECO:0008006" key="3">
    <source>
        <dbReference type="Google" id="ProtNLM"/>
    </source>
</evidence>
<dbReference type="AlphaFoldDB" id="A0A081NGD3"/>
<protein>
    <recommendedName>
        <fullName evidence="3">Isochorismatase-like domain-containing protein</fullName>
    </recommendedName>
</protein>
<reference evidence="1 2" key="1">
    <citation type="submission" date="2014-06" db="EMBL/GenBank/DDBJ databases">
        <title>Whole Genome Sequences of Three Symbiotic Endozoicomonas Bacteria.</title>
        <authorList>
            <person name="Neave M.J."/>
            <person name="Apprill A."/>
            <person name="Voolstra C.R."/>
        </authorList>
    </citation>
    <scope>NUCLEOTIDE SEQUENCE [LARGE SCALE GENOMIC DNA]</scope>
    <source>
        <strain evidence="1 2">DSM 25634</strain>
    </source>
</reference>
<dbReference type="RefSeq" id="WP_034837850.1">
    <property type="nucleotide sequence ID" value="NZ_JOKH01000003.1"/>
</dbReference>
<evidence type="ECO:0000313" key="1">
    <source>
        <dbReference type="EMBL" id="KEQ17506.1"/>
    </source>
</evidence>
<dbReference type="OrthoDB" id="6205399at2"/>
<comment type="caution">
    <text evidence="1">The sequence shown here is derived from an EMBL/GenBank/DDBJ whole genome shotgun (WGS) entry which is preliminary data.</text>
</comment>
<organism evidence="1 2">
    <name type="scientific">Endozoicomonas numazuensis</name>
    <dbReference type="NCBI Taxonomy" id="1137799"/>
    <lineage>
        <taxon>Bacteria</taxon>
        <taxon>Pseudomonadati</taxon>
        <taxon>Pseudomonadota</taxon>
        <taxon>Gammaproteobacteria</taxon>
        <taxon>Oceanospirillales</taxon>
        <taxon>Endozoicomonadaceae</taxon>
        <taxon>Endozoicomonas</taxon>
    </lineage>
</organism>
<keyword evidence="2" id="KW-1185">Reference proteome</keyword>
<evidence type="ECO:0000313" key="2">
    <source>
        <dbReference type="Proteomes" id="UP000028073"/>
    </source>
</evidence>
<sequence length="89" mass="10710">MPTIQLLNIERLLSAGKKVAILVIDMQPKYDKVFWVSEKERVVREQVKLIRYFAEFENVRFIDVRWRGGGETLSEMIRNKYYQIFLKNI</sequence>